<organism evidence="7 8">
    <name type="scientific">Pontixanthobacter aestiaquae</name>
    <dbReference type="NCBI Taxonomy" id="1509367"/>
    <lineage>
        <taxon>Bacteria</taxon>
        <taxon>Pseudomonadati</taxon>
        <taxon>Pseudomonadota</taxon>
        <taxon>Alphaproteobacteria</taxon>
        <taxon>Sphingomonadales</taxon>
        <taxon>Erythrobacteraceae</taxon>
        <taxon>Pontixanthobacter</taxon>
    </lineage>
</organism>
<evidence type="ECO:0000256" key="1">
    <source>
        <dbReference type="ARBA" id="ARBA00004370"/>
    </source>
</evidence>
<dbReference type="GO" id="GO:0016491">
    <property type="term" value="F:oxidoreductase activity"/>
    <property type="evidence" value="ECO:0007669"/>
    <property type="project" value="InterPro"/>
</dbReference>
<feature type="transmembrane region" description="Helical" evidence="5">
    <location>
        <begin position="56"/>
        <end position="76"/>
    </location>
</feature>
<dbReference type="PANTHER" id="PTHR11863">
    <property type="entry name" value="STEROL DESATURASE"/>
    <property type="match status" value="1"/>
</dbReference>
<dbReference type="GO" id="GO:0005506">
    <property type="term" value="F:iron ion binding"/>
    <property type="evidence" value="ECO:0007669"/>
    <property type="project" value="InterPro"/>
</dbReference>
<accession>A0A844ZDY3</accession>
<evidence type="ECO:0000256" key="5">
    <source>
        <dbReference type="SAM" id="Phobius"/>
    </source>
</evidence>
<protein>
    <submittedName>
        <fullName evidence="7">Sterol desaturase family protein</fullName>
    </submittedName>
</protein>
<keyword evidence="2 5" id="KW-0812">Transmembrane</keyword>
<evidence type="ECO:0000313" key="8">
    <source>
        <dbReference type="Proteomes" id="UP000460290"/>
    </source>
</evidence>
<name>A0A844ZDY3_9SPHN</name>
<evidence type="ECO:0000256" key="2">
    <source>
        <dbReference type="ARBA" id="ARBA00022692"/>
    </source>
</evidence>
<dbReference type="EMBL" id="WTYZ01000001">
    <property type="protein sequence ID" value="MXO83989.1"/>
    <property type="molecule type" value="Genomic_DNA"/>
</dbReference>
<feature type="transmembrane region" description="Helical" evidence="5">
    <location>
        <begin position="16"/>
        <end position="36"/>
    </location>
</feature>
<feature type="domain" description="Fatty acid hydroxylase" evidence="6">
    <location>
        <begin position="98"/>
        <end position="238"/>
    </location>
</feature>
<reference evidence="7 8" key="1">
    <citation type="submission" date="2019-12" db="EMBL/GenBank/DDBJ databases">
        <title>Genomic-based taxomic classification of the family Erythrobacteraceae.</title>
        <authorList>
            <person name="Xu L."/>
        </authorList>
    </citation>
    <scope>NUCLEOTIDE SEQUENCE [LARGE SCALE GENOMIC DNA]</scope>
    <source>
        <strain evidence="7 8">KCTC 42006</strain>
    </source>
</reference>
<dbReference type="GO" id="GO:0016020">
    <property type="term" value="C:membrane"/>
    <property type="evidence" value="ECO:0007669"/>
    <property type="project" value="UniProtKB-SubCell"/>
</dbReference>
<dbReference type="GO" id="GO:0008610">
    <property type="term" value="P:lipid biosynthetic process"/>
    <property type="evidence" value="ECO:0007669"/>
    <property type="project" value="InterPro"/>
</dbReference>
<evidence type="ECO:0000256" key="3">
    <source>
        <dbReference type="ARBA" id="ARBA00022989"/>
    </source>
</evidence>
<proteinExistence type="predicted"/>
<keyword evidence="8" id="KW-1185">Reference proteome</keyword>
<comment type="subcellular location">
    <subcellularLocation>
        <location evidence="1">Membrane</location>
    </subcellularLocation>
</comment>
<dbReference type="OrthoDB" id="9770329at2"/>
<dbReference type="InterPro" id="IPR050307">
    <property type="entry name" value="Sterol_Desaturase_Related"/>
</dbReference>
<dbReference type="Pfam" id="PF04116">
    <property type="entry name" value="FA_hydroxylase"/>
    <property type="match status" value="1"/>
</dbReference>
<evidence type="ECO:0000259" key="6">
    <source>
        <dbReference type="Pfam" id="PF04116"/>
    </source>
</evidence>
<keyword evidence="4 5" id="KW-0472">Membrane</keyword>
<sequence>MQKIGEHMLDALYFDLSRYVIAAGLLTVLLLVFKRWANNRRIQTKSAKRGDYIREILSSTRTVIVFGITTISTLVLREYGIIQFSLDSVSVGLIAFQFAVIVVAHDAYFYWMHRTLHHKRLFLATHAHHHKSRTPTPWTAYSFATWEAVFEAAFMPLFLLVTSLMGIAYAGWALFFFLWHMIFRNVMAHAGVELFPAGWVDSKWTDWISTTTHHDLHHQAGNSNFGFYFTWWDRMMGTENPRYKEEFRRVAKPIVMSGRPAELASVAAMTMFTTFATLGGGVGLMVA</sequence>
<keyword evidence="3 5" id="KW-1133">Transmembrane helix</keyword>
<dbReference type="Proteomes" id="UP000460290">
    <property type="component" value="Unassembled WGS sequence"/>
</dbReference>
<feature type="transmembrane region" description="Helical" evidence="5">
    <location>
        <begin position="88"/>
        <end position="111"/>
    </location>
</feature>
<feature type="transmembrane region" description="Helical" evidence="5">
    <location>
        <begin position="157"/>
        <end position="179"/>
    </location>
</feature>
<evidence type="ECO:0000313" key="7">
    <source>
        <dbReference type="EMBL" id="MXO83989.1"/>
    </source>
</evidence>
<gene>
    <name evidence="7" type="ORF">GRI35_11490</name>
</gene>
<evidence type="ECO:0000256" key="4">
    <source>
        <dbReference type="ARBA" id="ARBA00023136"/>
    </source>
</evidence>
<dbReference type="AlphaFoldDB" id="A0A844ZDY3"/>
<feature type="transmembrane region" description="Helical" evidence="5">
    <location>
        <begin position="263"/>
        <end position="286"/>
    </location>
</feature>
<dbReference type="InterPro" id="IPR006694">
    <property type="entry name" value="Fatty_acid_hydroxylase"/>
</dbReference>
<comment type="caution">
    <text evidence="7">The sequence shown here is derived from an EMBL/GenBank/DDBJ whole genome shotgun (WGS) entry which is preliminary data.</text>
</comment>